<feature type="domain" description="HTH lysR-type" evidence="5">
    <location>
        <begin position="1"/>
        <end position="60"/>
    </location>
</feature>
<evidence type="ECO:0000259" key="5">
    <source>
        <dbReference type="PROSITE" id="PS50931"/>
    </source>
</evidence>
<dbReference type="InterPro" id="IPR000847">
    <property type="entry name" value="LysR_HTH_N"/>
</dbReference>
<dbReference type="STRING" id="1481914.JCM19241_4405"/>
<dbReference type="InterPro" id="IPR005119">
    <property type="entry name" value="LysR_subst-bd"/>
</dbReference>
<comment type="similarity">
    <text evidence="1">Belongs to the LysR transcriptional regulatory family.</text>
</comment>
<evidence type="ECO:0000313" key="6">
    <source>
        <dbReference type="EMBL" id="GAM77741.1"/>
    </source>
</evidence>
<dbReference type="PRINTS" id="PR00039">
    <property type="entry name" value="HTHLYSR"/>
</dbReference>
<organism evidence="6 7">
    <name type="scientific">Vibrio ishigakensis</name>
    <dbReference type="NCBI Taxonomy" id="1481914"/>
    <lineage>
        <taxon>Bacteria</taxon>
        <taxon>Pseudomonadati</taxon>
        <taxon>Pseudomonadota</taxon>
        <taxon>Gammaproteobacteria</taxon>
        <taxon>Vibrionales</taxon>
        <taxon>Vibrionaceae</taxon>
        <taxon>Vibrio</taxon>
    </lineage>
</organism>
<evidence type="ECO:0000256" key="3">
    <source>
        <dbReference type="ARBA" id="ARBA00023125"/>
    </source>
</evidence>
<sequence>MKSLPTQLPIFIQVAKTGSFASAARALGISPPAVSKAIGKLEEEWQVKLFLRSSHSLSLTQVGQQLFDSLTPSVEAIQSTIEQVTDDPSSVTGKLKINLPASSIGQEHILPLILEFMQENTEISCDLRFDDRVVDLVEHGFDLGIGTSINQDSRLIARPLFEVSIGMYASKDYLARKGTPKTLQELEQHDCIPVRSLTSGRFHSWRLKEGEQFKLYEQRRLEVNHFKAAKEAALKGAGIVCLGSWMFDDELERGEIVPIMQPFWGESIPVWLYYSSREFLPTRVRALIDFLVANIHKVVS</sequence>
<dbReference type="PANTHER" id="PTHR30537:SF5">
    <property type="entry name" value="HTH-TYPE TRANSCRIPTIONAL ACTIVATOR TTDR-RELATED"/>
    <property type="match status" value="1"/>
</dbReference>
<dbReference type="Proteomes" id="UP000031666">
    <property type="component" value="Unassembled WGS sequence"/>
</dbReference>
<dbReference type="AlphaFoldDB" id="A0A0B8QGM3"/>
<dbReference type="SUPFAM" id="SSF53850">
    <property type="entry name" value="Periplasmic binding protein-like II"/>
    <property type="match status" value="1"/>
</dbReference>
<proteinExistence type="inferred from homology"/>
<evidence type="ECO:0000313" key="7">
    <source>
        <dbReference type="Proteomes" id="UP000031666"/>
    </source>
</evidence>
<protein>
    <submittedName>
        <fullName evidence="6">Transcriptional regulator</fullName>
    </submittedName>
</protein>
<dbReference type="Pfam" id="PF03466">
    <property type="entry name" value="LysR_substrate"/>
    <property type="match status" value="1"/>
</dbReference>
<evidence type="ECO:0000256" key="4">
    <source>
        <dbReference type="ARBA" id="ARBA00023163"/>
    </source>
</evidence>
<keyword evidence="2" id="KW-0805">Transcription regulation</keyword>
<keyword evidence="4" id="KW-0804">Transcription</keyword>
<dbReference type="CDD" id="cd08422">
    <property type="entry name" value="PBP2_CrgA_like"/>
    <property type="match status" value="1"/>
</dbReference>
<evidence type="ECO:0000256" key="2">
    <source>
        <dbReference type="ARBA" id="ARBA00023015"/>
    </source>
</evidence>
<accession>A0A0B8QGM3</accession>
<keyword evidence="3" id="KW-0238">DNA-binding</keyword>
<reference evidence="6 7" key="2">
    <citation type="submission" date="2015-01" db="EMBL/GenBank/DDBJ databases">
        <authorList>
            <consortium name="NBRP consortium"/>
            <person name="Sawabe T."/>
            <person name="Meirelles P."/>
            <person name="Feng G."/>
            <person name="Sayaka M."/>
            <person name="Hattori M."/>
            <person name="Ohkuma M."/>
        </authorList>
    </citation>
    <scope>NUCLEOTIDE SEQUENCE [LARGE SCALE GENOMIC DNA]</scope>
    <source>
        <strain evidence="7">JCM 19241</strain>
    </source>
</reference>
<dbReference type="GO" id="GO:0003677">
    <property type="term" value="F:DNA binding"/>
    <property type="evidence" value="ECO:0007669"/>
    <property type="project" value="UniProtKB-KW"/>
</dbReference>
<gene>
    <name evidence="6" type="ORF">JCM19241_4405</name>
</gene>
<comment type="caution">
    <text evidence="6">The sequence shown here is derived from an EMBL/GenBank/DDBJ whole genome shotgun (WGS) entry which is preliminary data.</text>
</comment>
<dbReference type="PANTHER" id="PTHR30537">
    <property type="entry name" value="HTH-TYPE TRANSCRIPTIONAL REGULATOR"/>
    <property type="match status" value="1"/>
</dbReference>
<dbReference type="InterPro" id="IPR058163">
    <property type="entry name" value="LysR-type_TF_proteobact-type"/>
</dbReference>
<dbReference type="InterPro" id="IPR036390">
    <property type="entry name" value="WH_DNA-bd_sf"/>
</dbReference>
<dbReference type="PROSITE" id="PS50931">
    <property type="entry name" value="HTH_LYSR"/>
    <property type="match status" value="1"/>
</dbReference>
<dbReference type="InterPro" id="IPR036388">
    <property type="entry name" value="WH-like_DNA-bd_sf"/>
</dbReference>
<name>A0A0B8QGM3_9VIBR</name>
<dbReference type="Gene3D" id="3.40.190.290">
    <property type="match status" value="1"/>
</dbReference>
<dbReference type="FunFam" id="1.10.10.10:FF:000001">
    <property type="entry name" value="LysR family transcriptional regulator"/>
    <property type="match status" value="1"/>
</dbReference>
<dbReference type="EMBL" id="BBSC01000010">
    <property type="protein sequence ID" value="GAM77741.1"/>
    <property type="molecule type" value="Genomic_DNA"/>
</dbReference>
<dbReference type="SUPFAM" id="SSF46785">
    <property type="entry name" value="Winged helix' DNA-binding domain"/>
    <property type="match status" value="1"/>
</dbReference>
<evidence type="ECO:0000256" key="1">
    <source>
        <dbReference type="ARBA" id="ARBA00009437"/>
    </source>
</evidence>
<reference evidence="6 7" key="1">
    <citation type="submission" date="2015-01" db="EMBL/GenBank/DDBJ databases">
        <title>Vibrio sp. C94 JCM 19241 whole genome shotgun sequence.</title>
        <authorList>
            <person name="Sawabe T."/>
            <person name="Meirelles P."/>
            <person name="Feng G."/>
            <person name="Sayaka M."/>
            <person name="Hattori M."/>
            <person name="Ohkuma M."/>
        </authorList>
    </citation>
    <scope>NUCLEOTIDE SEQUENCE [LARGE SCALE GENOMIC DNA]</scope>
    <source>
        <strain evidence="7">JCM 19241</strain>
    </source>
</reference>
<dbReference type="GO" id="GO:0003700">
    <property type="term" value="F:DNA-binding transcription factor activity"/>
    <property type="evidence" value="ECO:0007669"/>
    <property type="project" value="InterPro"/>
</dbReference>
<dbReference type="Gene3D" id="1.10.10.10">
    <property type="entry name" value="Winged helix-like DNA-binding domain superfamily/Winged helix DNA-binding domain"/>
    <property type="match status" value="1"/>
</dbReference>
<dbReference type="Pfam" id="PF00126">
    <property type="entry name" value="HTH_1"/>
    <property type="match status" value="1"/>
</dbReference>